<dbReference type="STRING" id="1314781.A0A165KG46"/>
<dbReference type="PANTHER" id="PTHR43086:SF2">
    <property type="entry name" value="HYDROXYSTEROID DEHYDROGENASE-LIKE PROTEIN 1"/>
    <property type="match status" value="1"/>
</dbReference>
<evidence type="ECO:0000256" key="4">
    <source>
        <dbReference type="ARBA" id="ARBA00022857"/>
    </source>
</evidence>
<organism evidence="8 9">
    <name type="scientific">Exidia glandulosa HHB12029</name>
    <dbReference type="NCBI Taxonomy" id="1314781"/>
    <lineage>
        <taxon>Eukaryota</taxon>
        <taxon>Fungi</taxon>
        <taxon>Dikarya</taxon>
        <taxon>Basidiomycota</taxon>
        <taxon>Agaricomycotina</taxon>
        <taxon>Agaricomycetes</taxon>
        <taxon>Auriculariales</taxon>
        <taxon>Exidiaceae</taxon>
        <taxon>Exidia</taxon>
    </lineage>
</organism>
<gene>
    <name evidence="8" type="ORF">EXIGLDRAFT_833769</name>
</gene>
<keyword evidence="5" id="KW-0560">Oxidoreductase</keyword>
<dbReference type="CDD" id="cd05356">
    <property type="entry name" value="17beta-HSD1_like_SDR_c"/>
    <property type="match status" value="2"/>
</dbReference>
<dbReference type="EMBL" id="KV425945">
    <property type="protein sequence ID" value="KZV96285.1"/>
    <property type="molecule type" value="Genomic_DNA"/>
</dbReference>
<dbReference type="InterPro" id="IPR036291">
    <property type="entry name" value="NAD(P)-bd_dom_sf"/>
</dbReference>
<evidence type="ECO:0000313" key="8">
    <source>
        <dbReference type="EMBL" id="KZV96285.1"/>
    </source>
</evidence>
<evidence type="ECO:0000313" key="9">
    <source>
        <dbReference type="Proteomes" id="UP000077266"/>
    </source>
</evidence>
<dbReference type="GO" id="GO:0005783">
    <property type="term" value="C:endoplasmic reticulum"/>
    <property type="evidence" value="ECO:0007669"/>
    <property type="project" value="TreeGrafter"/>
</dbReference>
<dbReference type="AlphaFoldDB" id="A0A165KG46"/>
<dbReference type="InterPro" id="IPR002347">
    <property type="entry name" value="SDR_fam"/>
</dbReference>
<evidence type="ECO:0000256" key="3">
    <source>
        <dbReference type="ARBA" id="ARBA00022832"/>
    </source>
</evidence>
<evidence type="ECO:0000256" key="1">
    <source>
        <dbReference type="ARBA" id="ARBA00005194"/>
    </source>
</evidence>
<evidence type="ECO:0000256" key="2">
    <source>
        <dbReference type="ARBA" id="ARBA00022516"/>
    </source>
</evidence>
<dbReference type="PANTHER" id="PTHR43086">
    <property type="entry name" value="VERY-LONG-CHAIN 3-OXOOACYL-COA REDUCTASE"/>
    <property type="match status" value="1"/>
</dbReference>
<sequence>MCACLKKYGAGNGAWAVVTGASGGIGREFALQLAKKGFNVALLGRSTSKLDTVSNELAALPGVKVSVTQHAIDLAGAKDEEWAALEKALSSLNIGVLVNNAGINRVAPYVAGDGKVQAEIVNVNVTAVLRLTSIVLPGMVARNRGLVVSTGSLNGGAAPMPLTTVYSGSKAFLVTWTQALGIELAKMKSAVDVAVINAGYVAGGMAVEAKPSFVTPDGERFVRAVLGRIGLPVGAIGRRFVWTPYWSHALLEFFVRSLGLETLAANATYAGSYPVTSAVVFLMGAYVLGNFSLKFVRMLLQLTVRRGTNLSKYGAGTGAWAVVTGATGGIGREFALQLAKKGFNVVLLGRTPSKLETVSKELATLPGVKVTTTQYTIDFASARDEEWAALEKALLPLDIGVLVNNAGISRIAPFAADDDKDQAEIVAVNVTAVLRLTSIVLPGMVARNRGLVLSIGSLSGGVAPIALSSVYSASKAFLVTWTQGLGDELARTRSAVGVAVINVGYVAGGMADGVDASFMTPNGERFVRAVLGRIGLAGGAIGRRFVWNPYWSHALLEFFVRSFGLETFAAGVMTDSLSKALEERAKTK</sequence>
<protein>
    <submittedName>
        <fullName evidence="8">NAD(P)-binding protein</fullName>
    </submittedName>
</protein>
<dbReference type="PRINTS" id="PR00080">
    <property type="entry name" value="SDRFAMILY"/>
</dbReference>
<evidence type="ECO:0000256" key="7">
    <source>
        <dbReference type="ARBA" id="ARBA00023160"/>
    </source>
</evidence>
<dbReference type="Gene3D" id="3.40.50.720">
    <property type="entry name" value="NAD(P)-binding Rossmann-like Domain"/>
    <property type="match status" value="2"/>
</dbReference>
<dbReference type="GO" id="GO:0016491">
    <property type="term" value="F:oxidoreductase activity"/>
    <property type="evidence" value="ECO:0007669"/>
    <property type="project" value="UniProtKB-KW"/>
</dbReference>
<dbReference type="Proteomes" id="UP000077266">
    <property type="component" value="Unassembled WGS sequence"/>
</dbReference>
<name>A0A165KG46_EXIGL</name>
<dbReference type="GO" id="GO:0030497">
    <property type="term" value="P:fatty acid elongation"/>
    <property type="evidence" value="ECO:0007669"/>
    <property type="project" value="TreeGrafter"/>
</dbReference>
<proteinExistence type="predicted"/>
<comment type="pathway">
    <text evidence="1">Lipid metabolism; fatty acid biosynthesis.</text>
</comment>
<keyword evidence="2" id="KW-0444">Lipid biosynthesis</keyword>
<dbReference type="OrthoDB" id="5545019at2759"/>
<accession>A0A165KG46</accession>
<keyword evidence="3" id="KW-0276">Fatty acid metabolism</keyword>
<dbReference type="InterPro" id="IPR020904">
    <property type="entry name" value="Sc_DH/Rdtase_CS"/>
</dbReference>
<keyword evidence="6" id="KW-0443">Lipid metabolism</keyword>
<keyword evidence="7" id="KW-0275">Fatty acid biosynthesis</keyword>
<dbReference type="SUPFAM" id="SSF51735">
    <property type="entry name" value="NAD(P)-binding Rossmann-fold domains"/>
    <property type="match status" value="2"/>
</dbReference>
<evidence type="ECO:0000256" key="5">
    <source>
        <dbReference type="ARBA" id="ARBA00023002"/>
    </source>
</evidence>
<dbReference type="PROSITE" id="PS00061">
    <property type="entry name" value="ADH_SHORT"/>
    <property type="match status" value="2"/>
</dbReference>
<evidence type="ECO:0000256" key="6">
    <source>
        <dbReference type="ARBA" id="ARBA00023098"/>
    </source>
</evidence>
<reference evidence="8 9" key="1">
    <citation type="journal article" date="2016" name="Mol. Biol. Evol.">
        <title>Comparative Genomics of Early-Diverging Mushroom-Forming Fungi Provides Insights into the Origins of Lignocellulose Decay Capabilities.</title>
        <authorList>
            <person name="Nagy L.G."/>
            <person name="Riley R."/>
            <person name="Tritt A."/>
            <person name="Adam C."/>
            <person name="Daum C."/>
            <person name="Floudas D."/>
            <person name="Sun H."/>
            <person name="Yadav J.S."/>
            <person name="Pangilinan J."/>
            <person name="Larsson K.H."/>
            <person name="Matsuura K."/>
            <person name="Barry K."/>
            <person name="Labutti K."/>
            <person name="Kuo R."/>
            <person name="Ohm R.A."/>
            <person name="Bhattacharya S.S."/>
            <person name="Shirouzu T."/>
            <person name="Yoshinaga Y."/>
            <person name="Martin F.M."/>
            <person name="Grigoriev I.V."/>
            <person name="Hibbett D.S."/>
        </authorList>
    </citation>
    <scope>NUCLEOTIDE SEQUENCE [LARGE SCALE GENOMIC DNA]</scope>
    <source>
        <strain evidence="8 9">HHB12029</strain>
    </source>
</reference>
<dbReference type="InParanoid" id="A0A165KG46"/>
<keyword evidence="4" id="KW-0521">NADP</keyword>
<dbReference type="PRINTS" id="PR00081">
    <property type="entry name" value="GDHRDH"/>
</dbReference>
<keyword evidence="9" id="KW-1185">Reference proteome</keyword>
<dbReference type="Pfam" id="PF00106">
    <property type="entry name" value="adh_short"/>
    <property type="match status" value="2"/>
</dbReference>